<organism evidence="2 3">
    <name type="scientific">Kitasatospora saccharophila</name>
    <dbReference type="NCBI Taxonomy" id="407973"/>
    <lineage>
        <taxon>Bacteria</taxon>
        <taxon>Bacillati</taxon>
        <taxon>Actinomycetota</taxon>
        <taxon>Actinomycetes</taxon>
        <taxon>Kitasatosporales</taxon>
        <taxon>Streptomycetaceae</taxon>
        <taxon>Kitasatospora</taxon>
    </lineage>
</organism>
<name>A0ABN2XGD5_9ACTN</name>
<dbReference type="Proteomes" id="UP001500897">
    <property type="component" value="Unassembled WGS sequence"/>
</dbReference>
<proteinExistence type="predicted"/>
<dbReference type="EMBL" id="BAAANS010000037">
    <property type="protein sequence ID" value="GAA2109636.1"/>
    <property type="molecule type" value="Genomic_DNA"/>
</dbReference>
<accession>A0ABN2XGD5</accession>
<feature type="region of interest" description="Disordered" evidence="1">
    <location>
        <begin position="57"/>
        <end position="89"/>
    </location>
</feature>
<gene>
    <name evidence="2" type="ORF">GCM10009759_50420</name>
</gene>
<sequence length="89" mass="9194">MQSTPEQTATGHDLLLVRYMAALQAVPATTATAHTRGCAGHDPPVRRASVYVMPAGCPPRAVQLPPRGRESTPERPGGCATGPGAHGRA</sequence>
<comment type="caution">
    <text evidence="2">The sequence shown here is derived from an EMBL/GenBank/DDBJ whole genome shotgun (WGS) entry which is preliminary data.</text>
</comment>
<reference evidence="2 3" key="1">
    <citation type="journal article" date="2019" name="Int. J. Syst. Evol. Microbiol.">
        <title>The Global Catalogue of Microorganisms (GCM) 10K type strain sequencing project: providing services to taxonomists for standard genome sequencing and annotation.</title>
        <authorList>
            <consortium name="The Broad Institute Genomics Platform"/>
            <consortium name="The Broad Institute Genome Sequencing Center for Infectious Disease"/>
            <person name="Wu L."/>
            <person name="Ma J."/>
        </authorList>
    </citation>
    <scope>NUCLEOTIDE SEQUENCE [LARGE SCALE GENOMIC DNA]</scope>
    <source>
        <strain evidence="2 3">JCM 14559</strain>
    </source>
</reference>
<evidence type="ECO:0000256" key="1">
    <source>
        <dbReference type="SAM" id="MobiDB-lite"/>
    </source>
</evidence>
<evidence type="ECO:0000313" key="2">
    <source>
        <dbReference type="EMBL" id="GAA2109636.1"/>
    </source>
</evidence>
<evidence type="ECO:0000313" key="3">
    <source>
        <dbReference type="Proteomes" id="UP001500897"/>
    </source>
</evidence>
<protein>
    <submittedName>
        <fullName evidence="2">Uncharacterized protein</fullName>
    </submittedName>
</protein>
<feature type="compositionally biased region" description="Gly residues" evidence="1">
    <location>
        <begin position="79"/>
        <end position="89"/>
    </location>
</feature>
<keyword evidence="3" id="KW-1185">Reference proteome</keyword>